<proteinExistence type="predicted"/>
<dbReference type="PANTHER" id="PTHR43540:SF1">
    <property type="entry name" value="ISOCHORISMATASE HYDROLASE"/>
    <property type="match status" value="1"/>
</dbReference>
<dbReference type="CDD" id="cd01014">
    <property type="entry name" value="nicotinamidase_related"/>
    <property type="match status" value="1"/>
</dbReference>
<feature type="domain" description="Isochorismatase-like" evidence="2">
    <location>
        <begin position="36"/>
        <end position="192"/>
    </location>
</feature>
<dbReference type="InterPro" id="IPR000868">
    <property type="entry name" value="Isochorismatase-like_dom"/>
</dbReference>
<evidence type="ECO:0000256" key="1">
    <source>
        <dbReference type="ARBA" id="ARBA00022801"/>
    </source>
</evidence>
<comment type="caution">
    <text evidence="3">The sequence shown here is derived from an EMBL/GenBank/DDBJ whole genome shotgun (WGS) entry which is preliminary data.</text>
</comment>
<dbReference type="Pfam" id="PF00857">
    <property type="entry name" value="Isochorismatase"/>
    <property type="match status" value="1"/>
</dbReference>
<evidence type="ECO:0000313" key="3">
    <source>
        <dbReference type="EMBL" id="SMP22090.1"/>
    </source>
</evidence>
<organism evidence="3 4">
    <name type="scientific">Shimia sagamensis</name>
    <dbReference type="NCBI Taxonomy" id="1566352"/>
    <lineage>
        <taxon>Bacteria</taxon>
        <taxon>Pseudomonadati</taxon>
        <taxon>Pseudomonadota</taxon>
        <taxon>Alphaproteobacteria</taxon>
        <taxon>Rhodobacterales</taxon>
        <taxon>Roseobacteraceae</taxon>
    </lineage>
</organism>
<dbReference type="InterPro" id="IPR036380">
    <property type="entry name" value="Isochorismatase-like_sf"/>
</dbReference>
<accession>A0ABY1NZ13</accession>
<evidence type="ECO:0000313" key="4">
    <source>
        <dbReference type="Proteomes" id="UP001157961"/>
    </source>
</evidence>
<protein>
    <submittedName>
        <fullName evidence="3">Nicotinamidase-related amidase</fullName>
    </submittedName>
</protein>
<keyword evidence="4" id="KW-1185">Reference proteome</keyword>
<dbReference type="SUPFAM" id="SSF52499">
    <property type="entry name" value="Isochorismatase-like hydrolases"/>
    <property type="match status" value="1"/>
</dbReference>
<keyword evidence="1" id="KW-0378">Hydrolase</keyword>
<dbReference type="PANTHER" id="PTHR43540">
    <property type="entry name" value="PEROXYUREIDOACRYLATE/UREIDOACRYLATE AMIDOHYDROLASE-RELATED"/>
    <property type="match status" value="1"/>
</dbReference>
<dbReference type="EMBL" id="FXTY01000004">
    <property type="protein sequence ID" value="SMP22090.1"/>
    <property type="molecule type" value="Genomic_DNA"/>
</dbReference>
<dbReference type="Gene3D" id="3.40.50.850">
    <property type="entry name" value="Isochorismatase-like"/>
    <property type="match status" value="1"/>
</dbReference>
<reference evidence="3 4" key="1">
    <citation type="submission" date="2017-05" db="EMBL/GenBank/DDBJ databases">
        <authorList>
            <person name="Varghese N."/>
            <person name="Submissions S."/>
        </authorList>
    </citation>
    <scope>NUCLEOTIDE SEQUENCE [LARGE SCALE GENOMIC DNA]</scope>
    <source>
        <strain evidence="3 4">DSM 29734</strain>
    </source>
</reference>
<evidence type="ECO:0000259" key="2">
    <source>
        <dbReference type="Pfam" id="PF00857"/>
    </source>
</evidence>
<sequence length="220" mass="23320">MALKLSFLPIVSARCHGVNTVVTPIKYQSEYQMTKSALLLVDIQNDYFPSFDGSKMPLPNMDAAGAKAANLLNSARESGLKVIHVKHVMASDKAPFFHPATKGAELHDSVAPSSGEVVVEKAKPNSFVGTNLKQLLREQQIEHLIICGAMSQMCVDATVRAGSDLGFKVTVAHDACAAANIAHDDVSVPSAKVHAAIMAPLASSYAEVLPTSDINLNVLG</sequence>
<dbReference type="Proteomes" id="UP001157961">
    <property type="component" value="Unassembled WGS sequence"/>
</dbReference>
<dbReference type="InterPro" id="IPR050272">
    <property type="entry name" value="Isochorismatase-like_hydrls"/>
</dbReference>
<name>A0ABY1NZ13_9RHOB</name>
<gene>
    <name evidence="3" type="ORF">SAMN06265373_104108</name>
</gene>